<sequence>MQLGDGAAHPERLAQRLLRADLQVRHGSTVPDTPTGREHYAWHADPSVAPHTRRAPDVCTLWA</sequence>
<dbReference type="EMBL" id="BHYL01000021">
    <property type="protein sequence ID" value="GCD18667.1"/>
    <property type="molecule type" value="Genomic_DNA"/>
</dbReference>
<reference evidence="1 2" key="1">
    <citation type="submission" date="2018-11" db="EMBL/GenBank/DDBJ databases">
        <title>Draft genome sequence of Cellulomonas takizawaensis strain TKZ-21.</title>
        <authorList>
            <person name="Yamamura H."/>
            <person name="Hayashi T."/>
            <person name="Hamada M."/>
            <person name="Serisawa Y."/>
            <person name="Matsuyama K."/>
            <person name="Nakagawa Y."/>
            <person name="Otoguro M."/>
            <person name="Yanagida F."/>
            <person name="Hayakawa M."/>
        </authorList>
    </citation>
    <scope>NUCLEOTIDE SEQUENCE [LARGE SCALE GENOMIC DNA]</scope>
    <source>
        <strain evidence="1 2">TKZ-21</strain>
    </source>
</reference>
<protein>
    <submittedName>
        <fullName evidence="1">Uncharacterized protein</fullName>
    </submittedName>
</protein>
<name>A0A401UVG3_9CELL</name>
<evidence type="ECO:0000313" key="2">
    <source>
        <dbReference type="Proteomes" id="UP000288246"/>
    </source>
</evidence>
<organism evidence="1 2">
    <name type="scientific">Cellulomonas algicola</name>
    <dbReference type="NCBI Taxonomy" id="2071633"/>
    <lineage>
        <taxon>Bacteria</taxon>
        <taxon>Bacillati</taxon>
        <taxon>Actinomycetota</taxon>
        <taxon>Actinomycetes</taxon>
        <taxon>Micrococcales</taxon>
        <taxon>Cellulomonadaceae</taxon>
        <taxon>Cellulomonas</taxon>
    </lineage>
</organism>
<keyword evidence="2" id="KW-1185">Reference proteome</keyword>
<accession>A0A401UVG3</accession>
<gene>
    <name evidence="1" type="ORF">CTKZ_02290</name>
</gene>
<dbReference type="Proteomes" id="UP000288246">
    <property type="component" value="Unassembled WGS sequence"/>
</dbReference>
<dbReference type="AlphaFoldDB" id="A0A401UVG3"/>
<comment type="caution">
    <text evidence="1">The sequence shown here is derived from an EMBL/GenBank/DDBJ whole genome shotgun (WGS) entry which is preliminary data.</text>
</comment>
<proteinExistence type="predicted"/>
<evidence type="ECO:0000313" key="1">
    <source>
        <dbReference type="EMBL" id="GCD18667.1"/>
    </source>
</evidence>